<dbReference type="PANTHER" id="PTHR48032">
    <property type="entry name" value="RNA-BINDING PROTEIN MUSASHI HOMOLOG RBP6"/>
    <property type="match status" value="1"/>
</dbReference>
<dbReference type="InParanoid" id="A0A0G4GPF6"/>
<organism evidence="6 7">
    <name type="scientific">Vitrella brassicaformis (strain CCMP3155)</name>
    <dbReference type="NCBI Taxonomy" id="1169540"/>
    <lineage>
        <taxon>Eukaryota</taxon>
        <taxon>Sar</taxon>
        <taxon>Alveolata</taxon>
        <taxon>Colpodellida</taxon>
        <taxon>Vitrellaceae</taxon>
        <taxon>Vitrella</taxon>
    </lineage>
</organism>
<feature type="compositionally biased region" description="Polar residues" evidence="4">
    <location>
        <begin position="94"/>
        <end position="105"/>
    </location>
</feature>
<name>A0A0G4GPF6_VITBC</name>
<dbReference type="FunFam" id="3.30.70.330:FF:000040">
    <property type="entry name" value="Heterogeneous nuclear ribonucleoprotein A2/B1"/>
    <property type="match status" value="1"/>
</dbReference>
<protein>
    <recommendedName>
        <fullName evidence="5">RRM domain-containing protein</fullName>
    </recommendedName>
</protein>
<dbReference type="OrthoDB" id="1875751at2759"/>
<feature type="domain" description="RRM" evidence="5">
    <location>
        <begin position="12"/>
        <end position="89"/>
    </location>
</feature>
<evidence type="ECO:0000313" key="6">
    <source>
        <dbReference type="EMBL" id="CEM32238.1"/>
    </source>
</evidence>
<dbReference type="InterPro" id="IPR012677">
    <property type="entry name" value="Nucleotide-bd_a/b_plait_sf"/>
</dbReference>
<evidence type="ECO:0000256" key="2">
    <source>
        <dbReference type="ARBA" id="ARBA00022884"/>
    </source>
</evidence>
<dbReference type="InterPro" id="IPR035979">
    <property type="entry name" value="RBD_domain_sf"/>
</dbReference>
<evidence type="ECO:0000259" key="5">
    <source>
        <dbReference type="PROSITE" id="PS50102"/>
    </source>
</evidence>
<dbReference type="PROSITE" id="PS50102">
    <property type="entry name" value="RRM"/>
    <property type="match status" value="2"/>
</dbReference>
<dbReference type="PANTHER" id="PTHR48032:SF6">
    <property type="entry name" value="RNA-BINDING (RRM_RBD_RNP MOTIFS) FAMILY PROTEIN"/>
    <property type="match status" value="1"/>
</dbReference>
<feature type="domain" description="RRM" evidence="5">
    <location>
        <begin position="117"/>
        <end position="194"/>
    </location>
</feature>
<dbReference type="SMART" id="SM00360">
    <property type="entry name" value="RRM"/>
    <property type="match status" value="2"/>
</dbReference>
<keyword evidence="7" id="KW-1185">Reference proteome</keyword>
<dbReference type="Pfam" id="PF00076">
    <property type="entry name" value="RRM_1"/>
    <property type="match status" value="2"/>
</dbReference>
<gene>
    <name evidence="6" type="ORF">Vbra_959</name>
</gene>
<dbReference type="EMBL" id="CDMY01000748">
    <property type="protein sequence ID" value="CEM32238.1"/>
    <property type="molecule type" value="Genomic_DNA"/>
</dbReference>
<evidence type="ECO:0000256" key="1">
    <source>
        <dbReference type="ARBA" id="ARBA00022737"/>
    </source>
</evidence>
<feature type="region of interest" description="Disordered" evidence="4">
    <location>
        <begin position="80"/>
        <end position="108"/>
    </location>
</feature>
<accession>A0A0G4GPF6</accession>
<reference evidence="6 7" key="1">
    <citation type="submission" date="2014-11" db="EMBL/GenBank/DDBJ databases">
        <authorList>
            <person name="Zhu J."/>
            <person name="Qi W."/>
            <person name="Song R."/>
        </authorList>
    </citation>
    <scope>NUCLEOTIDE SEQUENCE [LARGE SCALE GENOMIC DNA]</scope>
</reference>
<feature type="compositionally biased region" description="Polar residues" evidence="4">
    <location>
        <begin position="209"/>
        <end position="218"/>
    </location>
</feature>
<dbReference type="GO" id="GO:0003729">
    <property type="term" value="F:mRNA binding"/>
    <property type="evidence" value="ECO:0007669"/>
    <property type="project" value="TreeGrafter"/>
</dbReference>
<dbReference type="PhylomeDB" id="A0A0G4GPF6"/>
<feature type="region of interest" description="Disordered" evidence="4">
    <location>
        <begin position="199"/>
        <end position="218"/>
    </location>
</feature>
<dbReference type="STRING" id="1169540.A0A0G4GPF6"/>
<sequence>MSFDGGGVYDGLKLFIGGLSQETTKETLHEYFSRFGPLADAIVMYDSSTGRSRGFGFVTYADEPSMERCLRERKHQLDSKEVDVKRAAPRNALPGTTSVSTSKPSHNVDVPQSFRTEKIFVGGLPDLTEDEFRSYFENFGKVVDAVLMKDRDTQKPRGFGFITFASPEGADAVVAHNTYHKFKNKWVEVKKATPKELQKEWKTKGRTPGTASTHTMAA</sequence>
<keyword evidence="2 3" id="KW-0694">RNA-binding</keyword>
<dbReference type="VEuPathDB" id="CryptoDB:Vbra_959"/>
<dbReference type="OMA" id="MRDPDGR"/>
<dbReference type="AlphaFoldDB" id="A0A0G4GPF6"/>
<dbReference type="InterPro" id="IPR000504">
    <property type="entry name" value="RRM_dom"/>
</dbReference>
<proteinExistence type="predicted"/>
<evidence type="ECO:0000313" key="7">
    <source>
        <dbReference type="Proteomes" id="UP000041254"/>
    </source>
</evidence>
<keyword evidence="1" id="KW-0677">Repeat</keyword>
<dbReference type="SUPFAM" id="SSF54928">
    <property type="entry name" value="RNA-binding domain, RBD"/>
    <property type="match status" value="2"/>
</dbReference>
<evidence type="ECO:0000256" key="3">
    <source>
        <dbReference type="PROSITE-ProRule" id="PRU00176"/>
    </source>
</evidence>
<evidence type="ECO:0000256" key="4">
    <source>
        <dbReference type="SAM" id="MobiDB-lite"/>
    </source>
</evidence>
<dbReference type="Gene3D" id="3.30.70.330">
    <property type="match status" value="2"/>
</dbReference>
<dbReference type="Proteomes" id="UP000041254">
    <property type="component" value="Unassembled WGS sequence"/>
</dbReference>
<dbReference type="GO" id="GO:0006417">
    <property type="term" value="P:regulation of translation"/>
    <property type="evidence" value="ECO:0007669"/>
    <property type="project" value="TreeGrafter"/>
</dbReference>